<dbReference type="Gene3D" id="1.10.510.10">
    <property type="entry name" value="Transferase(Phosphotransferase) domain 1"/>
    <property type="match status" value="2"/>
</dbReference>
<evidence type="ECO:0000313" key="2">
    <source>
        <dbReference type="Proteomes" id="UP001590950"/>
    </source>
</evidence>
<dbReference type="Proteomes" id="UP001590950">
    <property type="component" value="Unassembled WGS sequence"/>
</dbReference>
<sequence length="128" mass="14360">MLGIEDRAVIEELVNDEAKEPTPRKEEGSRSIYLSRNFGNFRKVPGRPKIADFGLAVKGKVSGLHNHPVQPDPFQAPELILRADAPTSEDSLPSLTGEDKRLFVEFGRKMLRWMPEDRATAGELLEHP</sequence>
<protein>
    <recommendedName>
        <fullName evidence="3">Protein kinase domain-containing protein</fullName>
    </recommendedName>
</protein>
<comment type="caution">
    <text evidence="1">The sequence shown here is derived from an EMBL/GenBank/DDBJ whole genome shotgun (WGS) entry which is preliminary data.</text>
</comment>
<reference evidence="1 2" key="1">
    <citation type="submission" date="2024-09" db="EMBL/GenBank/DDBJ databases">
        <title>Rethinking Asexuality: The Enigmatic Case of Functional Sexual Genes in Lepraria (Stereocaulaceae).</title>
        <authorList>
            <person name="Doellman M."/>
            <person name="Sun Y."/>
            <person name="Barcenas-Pena A."/>
            <person name="Lumbsch H.T."/>
            <person name="Grewe F."/>
        </authorList>
    </citation>
    <scope>NUCLEOTIDE SEQUENCE [LARGE SCALE GENOMIC DNA]</scope>
    <source>
        <strain evidence="1 2">Mercado 3170</strain>
    </source>
</reference>
<dbReference type="SUPFAM" id="SSF56112">
    <property type="entry name" value="Protein kinase-like (PK-like)"/>
    <property type="match status" value="1"/>
</dbReference>
<evidence type="ECO:0000313" key="1">
    <source>
        <dbReference type="EMBL" id="KAL2041068.1"/>
    </source>
</evidence>
<keyword evidence="2" id="KW-1185">Reference proteome</keyword>
<organism evidence="1 2">
    <name type="scientific">Stereocaulon virgatum</name>
    <dbReference type="NCBI Taxonomy" id="373712"/>
    <lineage>
        <taxon>Eukaryota</taxon>
        <taxon>Fungi</taxon>
        <taxon>Dikarya</taxon>
        <taxon>Ascomycota</taxon>
        <taxon>Pezizomycotina</taxon>
        <taxon>Lecanoromycetes</taxon>
        <taxon>OSLEUM clade</taxon>
        <taxon>Lecanoromycetidae</taxon>
        <taxon>Lecanorales</taxon>
        <taxon>Lecanorineae</taxon>
        <taxon>Stereocaulaceae</taxon>
        <taxon>Stereocaulon</taxon>
    </lineage>
</organism>
<evidence type="ECO:0008006" key="3">
    <source>
        <dbReference type="Google" id="ProtNLM"/>
    </source>
</evidence>
<accession>A0ABR4A5W4</accession>
<dbReference type="EMBL" id="JBEFKJ010000018">
    <property type="protein sequence ID" value="KAL2041068.1"/>
    <property type="molecule type" value="Genomic_DNA"/>
</dbReference>
<gene>
    <name evidence="1" type="ORF">N7G274_006012</name>
</gene>
<name>A0ABR4A5W4_9LECA</name>
<proteinExistence type="predicted"/>
<dbReference type="InterPro" id="IPR011009">
    <property type="entry name" value="Kinase-like_dom_sf"/>
</dbReference>